<reference evidence="2 3" key="1">
    <citation type="submission" date="2020-07" db="EMBL/GenBank/DDBJ databases">
        <title>A new beta-1,3-glucan-decomposing anaerobic bacterium isolated from anoxic soil subjected to biological soil disinfestation.</title>
        <authorList>
            <person name="Ueki A."/>
            <person name="Tonouchi A."/>
        </authorList>
    </citation>
    <scope>NUCLEOTIDE SEQUENCE [LARGE SCALE GENOMIC DNA]</scope>
    <source>
        <strain evidence="2 3">TW1</strain>
    </source>
</reference>
<dbReference type="EMBL" id="BLZR01000001">
    <property type="protein sequence ID" value="GFP74667.1"/>
    <property type="molecule type" value="Genomic_DNA"/>
</dbReference>
<dbReference type="PANTHER" id="PTHR42951">
    <property type="entry name" value="METALLO-BETA-LACTAMASE DOMAIN-CONTAINING"/>
    <property type="match status" value="1"/>
</dbReference>
<dbReference type="CDD" id="cd07721">
    <property type="entry name" value="yflN-like_MBL-fold"/>
    <property type="match status" value="1"/>
</dbReference>
<sequence>MNIAEGLSVLELGNKEHQMHPTLIFDEDDVVLIDAGLPGQFENVSEEIVKAGVSVDRIDKIIITHHDIDHIGGLASVVKNSKSEVEVLSHAGEKSYIEGDKMPVKMTPERLNSMPEDKRNETLEMLKKLKVKVSRTIEDGEVLPYCGGIEVIYTPGHTPGHTCLYLKKYKTLVTGDALNVFDGKLTGPNPVFTFDMKQATESLKKLSKYDIQTVICYHGGVFTDNPNERIAEIANREII</sequence>
<dbReference type="Proteomes" id="UP000580568">
    <property type="component" value="Unassembled WGS sequence"/>
</dbReference>
<gene>
    <name evidence="2" type="ORF">bsdtw1_00722</name>
</gene>
<keyword evidence="3" id="KW-1185">Reference proteome</keyword>
<proteinExistence type="predicted"/>
<dbReference type="AlphaFoldDB" id="A0A6V8SBS3"/>
<dbReference type="Pfam" id="PF00753">
    <property type="entry name" value="Lactamase_B"/>
    <property type="match status" value="1"/>
</dbReference>
<evidence type="ECO:0000313" key="3">
    <source>
        <dbReference type="Proteomes" id="UP000580568"/>
    </source>
</evidence>
<dbReference type="InterPro" id="IPR036866">
    <property type="entry name" value="RibonucZ/Hydroxyglut_hydro"/>
</dbReference>
<dbReference type="RefSeq" id="WP_183276218.1">
    <property type="nucleotide sequence ID" value="NZ_BLZR01000001.1"/>
</dbReference>
<organism evidence="2 3">
    <name type="scientific">Clostridium fungisolvens</name>
    <dbReference type="NCBI Taxonomy" id="1604897"/>
    <lineage>
        <taxon>Bacteria</taxon>
        <taxon>Bacillati</taxon>
        <taxon>Bacillota</taxon>
        <taxon>Clostridia</taxon>
        <taxon>Eubacteriales</taxon>
        <taxon>Clostridiaceae</taxon>
        <taxon>Clostridium</taxon>
    </lineage>
</organism>
<evidence type="ECO:0000259" key="1">
    <source>
        <dbReference type="SMART" id="SM00849"/>
    </source>
</evidence>
<dbReference type="InterPro" id="IPR001279">
    <property type="entry name" value="Metallo-B-lactamas"/>
</dbReference>
<protein>
    <submittedName>
        <fullName evidence="2">Putative metallo-hydrolase YflN</fullName>
    </submittedName>
</protein>
<dbReference type="PANTHER" id="PTHR42951:SF15">
    <property type="entry name" value="METALLO-BETA-LACTAMASE SUPERFAMILY PROTEIN"/>
    <property type="match status" value="1"/>
</dbReference>
<dbReference type="SMART" id="SM00849">
    <property type="entry name" value="Lactamase_B"/>
    <property type="match status" value="1"/>
</dbReference>
<dbReference type="InterPro" id="IPR050855">
    <property type="entry name" value="NDM-1-like"/>
</dbReference>
<accession>A0A6V8SBS3</accession>
<feature type="domain" description="Metallo-beta-lactamase" evidence="1">
    <location>
        <begin position="18"/>
        <end position="218"/>
    </location>
</feature>
<name>A0A6V8SBS3_9CLOT</name>
<evidence type="ECO:0000313" key="2">
    <source>
        <dbReference type="EMBL" id="GFP74667.1"/>
    </source>
</evidence>
<dbReference type="SUPFAM" id="SSF56281">
    <property type="entry name" value="Metallo-hydrolase/oxidoreductase"/>
    <property type="match status" value="1"/>
</dbReference>
<comment type="caution">
    <text evidence="2">The sequence shown here is derived from an EMBL/GenBank/DDBJ whole genome shotgun (WGS) entry which is preliminary data.</text>
</comment>
<dbReference type="GO" id="GO:0016787">
    <property type="term" value="F:hydrolase activity"/>
    <property type="evidence" value="ECO:0007669"/>
    <property type="project" value="UniProtKB-KW"/>
</dbReference>
<keyword evidence="2" id="KW-0378">Hydrolase</keyword>
<dbReference type="Gene3D" id="3.60.15.10">
    <property type="entry name" value="Ribonuclease Z/Hydroxyacylglutathione hydrolase-like"/>
    <property type="match status" value="1"/>
</dbReference>